<feature type="region of interest" description="Disordered" evidence="2">
    <location>
        <begin position="503"/>
        <end position="533"/>
    </location>
</feature>
<reference evidence="5 6" key="1">
    <citation type="submission" date="2021-05" db="EMBL/GenBank/DDBJ databases">
        <title>Genome Assembly of Synthetic Allotetraploid Brassica napus Reveals Homoeologous Exchanges between Subgenomes.</title>
        <authorList>
            <person name="Davis J.T."/>
        </authorList>
    </citation>
    <scope>NUCLEOTIDE SEQUENCE [LARGE SCALE GENOMIC DNA]</scope>
    <source>
        <strain evidence="6">cv. Da-Ae</strain>
        <tissue evidence="5">Seedling</tissue>
    </source>
</reference>
<evidence type="ECO:0008006" key="7">
    <source>
        <dbReference type="Google" id="ProtNLM"/>
    </source>
</evidence>
<name>A0ABQ8CDA5_BRANA</name>
<feature type="region of interest" description="Disordered" evidence="2">
    <location>
        <begin position="281"/>
        <end position="310"/>
    </location>
</feature>
<accession>A0ABQ8CDA5</accession>
<dbReference type="Pfam" id="PF02721">
    <property type="entry name" value="DUF223"/>
    <property type="match status" value="1"/>
</dbReference>
<dbReference type="Pfam" id="PF16900">
    <property type="entry name" value="REPA_OB_2"/>
    <property type="match status" value="1"/>
</dbReference>
<organism evidence="5 6">
    <name type="scientific">Brassica napus</name>
    <name type="common">Rape</name>
    <dbReference type="NCBI Taxonomy" id="3708"/>
    <lineage>
        <taxon>Eukaryota</taxon>
        <taxon>Viridiplantae</taxon>
        <taxon>Streptophyta</taxon>
        <taxon>Embryophyta</taxon>
        <taxon>Tracheophyta</taxon>
        <taxon>Spermatophyta</taxon>
        <taxon>Magnoliopsida</taxon>
        <taxon>eudicotyledons</taxon>
        <taxon>Gunneridae</taxon>
        <taxon>Pentapetalae</taxon>
        <taxon>rosids</taxon>
        <taxon>malvids</taxon>
        <taxon>Brassicales</taxon>
        <taxon>Brassicaceae</taxon>
        <taxon>Brassiceae</taxon>
        <taxon>Brassica</taxon>
    </lineage>
</organism>
<dbReference type="InterPro" id="IPR031657">
    <property type="entry name" value="REPA_OB_2"/>
</dbReference>
<evidence type="ECO:0000259" key="3">
    <source>
        <dbReference type="Pfam" id="PF02721"/>
    </source>
</evidence>
<dbReference type="SUPFAM" id="SSF50249">
    <property type="entry name" value="Nucleic acid-binding proteins"/>
    <property type="match status" value="1"/>
</dbReference>
<feature type="region of interest" description="Disordered" evidence="2">
    <location>
        <begin position="420"/>
        <end position="440"/>
    </location>
</feature>
<evidence type="ECO:0000313" key="5">
    <source>
        <dbReference type="EMBL" id="KAH0914737.1"/>
    </source>
</evidence>
<keyword evidence="6" id="KW-1185">Reference proteome</keyword>
<feature type="compositionally biased region" description="Acidic residues" evidence="2">
    <location>
        <begin position="510"/>
        <end position="519"/>
    </location>
</feature>
<evidence type="ECO:0000256" key="2">
    <source>
        <dbReference type="SAM" id="MobiDB-lite"/>
    </source>
</evidence>
<dbReference type="Proteomes" id="UP000824890">
    <property type="component" value="Unassembled WGS sequence"/>
</dbReference>
<evidence type="ECO:0000259" key="4">
    <source>
        <dbReference type="Pfam" id="PF16900"/>
    </source>
</evidence>
<feature type="domain" description="Replication protein A 70 kDa DNA-binding subunit B/D first OB fold" evidence="3">
    <location>
        <begin position="3"/>
        <end position="88"/>
    </location>
</feature>
<dbReference type="Gene3D" id="2.40.50.140">
    <property type="entry name" value="Nucleic acid-binding proteins"/>
    <property type="match status" value="2"/>
</dbReference>
<dbReference type="EMBL" id="JAGKQM010000008">
    <property type="protein sequence ID" value="KAH0914737.1"/>
    <property type="molecule type" value="Genomic_DNA"/>
</dbReference>
<keyword evidence="1" id="KW-0238">DNA-binding</keyword>
<gene>
    <name evidence="5" type="ORF">HID58_029183</name>
</gene>
<dbReference type="CDD" id="cd04480">
    <property type="entry name" value="RPA1_DBD_A_like"/>
    <property type="match status" value="1"/>
</dbReference>
<evidence type="ECO:0000313" key="6">
    <source>
        <dbReference type="Proteomes" id="UP000824890"/>
    </source>
</evidence>
<dbReference type="InterPro" id="IPR012340">
    <property type="entry name" value="NA-bd_OB-fold"/>
</dbReference>
<dbReference type="CDD" id="cd04481">
    <property type="entry name" value="RPA1_DBD_B_like"/>
    <property type="match status" value="1"/>
</dbReference>
<protein>
    <recommendedName>
        <fullName evidence="7">DUF223 domain-containing protein</fullName>
    </recommendedName>
</protein>
<sequence length="554" mass="62409">MYEWRLTLKLLHSWKQSTSFSGDTLECVLGAKIQASCKRSQMNRVQRYLPVGEWKVVDTVKITGAGGQYRPTKQQYKMTILGDTSITPSDYRNDNQFLDLANYEDIVNGKLKPNFLIDIMGQVTDLGAVATVQAKGNDTKRVHFRLRDLSGQEVSCCLWGKYAEQIETHMEDANDETFICLIRFAKISEFRGDKQITNAFDASLVCLNPTMEEAIDFRQKFKLHLIVKDDTETCRLMLLDTVGRTIIGSKAVELWDGSFDESLSEPVSLIETISSTLSGGELPGIDHINENSSEDFSTPSNKRKEDECDQMDMTSTSKKLCTKINNISNQNECQSSLSNSRMENKARDDVHSTVDIRAVFKRLFGGFENTQLNIKNAVKAQSTITPKTPNNRHRCVLDEGLNTSTPKTMRNKRRCVQTKVTKDSETKTTQRPIKKKQQKNKCGLLDDVTNIQNSSVNVIEDTPSNTINEREEEVVPDDDEAIDDCDDDFGGIIEELDGNLEFDCSSQESSDSENNEESVDYSVGEKTHCKTPRSKRKATFAKETVLDVCVIGFM</sequence>
<feature type="domain" description="Replication protein A OB" evidence="4">
    <location>
        <begin position="112"/>
        <end position="197"/>
    </location>
</feature>
<evidence type="ECO:0000256" key="1">
    <source>
        <dbReference type="ARBA" id="ARBA00023125"/>
    </source>
</evidence>
<comment type="caution">
    <text evidence="5">The sequence shown here is derived from an EMBL/GenBank/DDBJ whole genome shotgun (WGS) entry which is preliminary data.</text>
</comment>
<dbReference type="InterPro" id="IPR003871">
    <property type="entry name" value="RFA1B/D_OB_1st"/>
</dbReference>
<proteinExistence type="predicted"/>
<feature type="compositionally biased region" description="Polar residues" evidence="2">
    <location>
        <begin position="290"/>
        <end position="300"/>
    </location>
</feature>